<dbReference type="RefSeq" id="WP_280731752.1">
    <property type="nucleotide sequence ID" value="NZ_CP120367.1"/>
</dbReference>
<reference evidence="1 2" key="1">
    <citation type="submission" date="2023-03" db="EMBL/GenBank/DDBJ databases">
        <authorList>
            <person name="Kaur S."/>
            <person name="Espinosa-Saiz D."/>
            <person name="Velazquez E."/>
            <person name="Menendez E."/>
            <person name="diCenzo G.C."/>
        </authorList>
    </citation>
    <scope>NUCLEOTIDE SEQUENCE [LARGE SCALE GENOMIC DNA]</scope>
    <source>
        <strain evidence="1 2">LMG 27395</strain>
    </source>
</reference>
<dbReference type="EMBL" id="CP120370">
    <property type="protein sequence ID" value="WEX81020.1"/>
    <property type="molecule type" value="Genomic_DNA"/>
</dbReference>
<dbReference type="Proteomes" id="UP001235547">
    <property type="component" value="Chromosome 2"/>
</dbReference>
<evidence type="ECO:0000313" key="2">
    <source>
        <dbReference type="Proteomes" id="UP001235547"/>
    </source>
</evidence>
<name>A0ABY8CQU7_9HYPH</name>
<gene>
    <name evidence="1" type="ORF">PYH38_000357</name>
</gene>
<organism evidence="1 2">
    <name type="scientific">Sinorhizobium numidicum</name>
    <dbReference type="NCBI Taxonomy" id="680248"/>
    <lineage>
        <taxon>Bacteria</taxon>
        <taxon>Pseudomonadati</taxon>
        <taxon>Pseudomonadota</taxon>
        <taxon>Alphaproteobacteria</taxon>
        <taxon>Hyphomicrobiales</taxon>
        <taxon>Rhizobiaceae</taxon>
        <taxon>Sinorhizobium/Ensifer group</taxon>
        <taxon>Sinorhizobium</taxon>
    </lineage>
</organism>
<evidence type="ECO:0000313" key="1">
    <source>
        <dbReference type="EMBL" id="WEX81020.1"/>
    </source>
</evidence>
<accession>A0ABY8CQU7</accession>
<keyword evidence="2" id="KW-1185">Reference proteome</keyword>
<protein>
    <submittedName>
        <fullName evidence="1">Uncharacterized protein</fullName>
    </submittedName>
</protein>
<sequence length="69" mass="7989">MGLVTLVLTVCLISAPERCREENLQFQGHSSLTQCMFQSVIYIAKWSEEHPALRVKRWRCKLQDAGRLI</sequence>
<proteinExistence type="predicted"/>